<organism evidence="6 7">
    <name type="scientific">Neocucurbitaria cava</name>
    <dbReference type="NCBI Taxonomy" id="798079"/>
    <lineage>
        <taxon>Eukaryota</taxon>
        <taxon>Fungi</taxon>
        <taxon>Dikarya</taxon>
        <taxon>Ascomycota</taxon>
        <taxon>Pezizomycotina</taxon>
        <taxon>Dothideomycetes</taxon>
        <taxon>Pleosporomycetidae</taxon>
        <taxon>Pleosporales</taxon>
        <taxon>Pleosporineae</taxon>
        <taxon>Cucurbitariaceae</taxon>
        <taxon>Neocucurbitaria</taxon>
    </lineage>
</organism>
<protein>
    <recommendedName>
        <fullName evidence="5">O-methyltransferase C-terminal domain-containing protein</fullName>
    </recommendedName>
</protein>
<dbReference type="Proteomes" id="UP001140560">
    <property type="component" value="Unassembled WGS sequence"/>
</dbReference>
<dbReference type="InterPro" id="IPR036388">
    <property type="entry name" value="WH-like_DNA-bd_sf"/>
</dbReference>
<reference evidence="6" key="1">
    <citation type="submission" date="2022-10" db="EMBL/GenBank/DDBJ databases">
        <title>Tapping the CABI collections for fungal endophytes: first genome assemblies for Collariella, Neodidymelliopsis, Ascochyta clinopodiicola, Didymella pomorum, Didymosphaeria variabile, Neocosmospora piperis and Neocucurbitaria cava.</title>
        <authorList>
            <person name="Hill R."/>
        </authorList>
    </citation>
    <scope>NUCLEOTIDE SEQUENCE</scope>
    <source>
        <strain evidence="6">IMI 356814</strain>
    </source>
</reference>
<dbReference type="InterPro" id="IPR029063">
    <property type="entry name" value="SAM-dependent_MTases_sf"/>
</dbReference>
<dbReference type="Pfam" id="PF00891">
    <property type="entry name" value="Methyltransf_2"/>
    <property type="match status" value="1"/>
</dbReference>
<dbReference type="SUPFAM" id="SSF46785">
    <property type="entry name" value="Winged helix' DNA-binding domain"/>
    <property type="match status" value="1"/>
</dbReference>
<evidence type="ECO:0000256" key="3">
    <source>
        <dbReference type="ARBA" id="ARBA00022691"/>
    </source>
</evidence>
<keyword evidence="2" id="KW-0808">Transferase</keyword>
<dbReference type="GO" id="GO:0032259">
    <property type="term" value="P:methylation"/>
    <property type="evidence" value="ECO:0007669"/>
    <property type="project" value="UniProtKB-KW"/>
</dbReference>
<dbReference type="PANTHER" id="PTHR43712">
    <property type="entry name" value="PUTATIVE (AFU_ORTHOLOGUE AFUA_4G14580)-RELATED"/>
    <property type="match status" value="1"/>
</dbReference>
<evidence type="ECO:0000313" key="6">
    <source>
        <dbReference type="EMBL" id="KAJ4363939.1"/>
    </source>
</evidence>
<dbReference type="OrthoDB" id="1606438at2759"/>
<evidence type="ECO:0000256" key="4">
    <source>
        <dbReference type="PIRSR" id="PIRSR005739-1"/>
    </source>
</evidence>
<evidence type="ECO:0000256" key="2">
    <source>
        <dbReference type="ARBA" id="ARBA00022679"/>
    </source>
</evidence>
<evidence type="ECO:0000313" key="7">
    <source>
        <dbReference type="Proteomes" id="UP001140560"/>
    </source>
</evidence>
<dbReference type="GO" id="GO:0008171">
    <property type="term" value="F:O-methyltransferase activity"/>
    <property type="evidence" value="ECO:0007669"/>
    <property type="project" value="InterPro"/>
</dbReference>
<keyword evidence="3" id="KW-0949">S-adenosyl-L-methionine</keyword>
<evidence type="ECO:0000256" key="1">
    <source>
        <dbReference type="ARBA" id="ARBA00022603"/>
    </source>
</evidence>
<keyword evidence="7" id="KW-1185">Reference proteome</keyword>
<comment type="caution">
    <text evidence="6">The sequence shown here is derived from an EMBL/GenBank/DDBJ whole genome shotgun (WGS) entry which is preliminary data.</text>
</comment>
<dbReference type="InterPro" id="IPR016461">
    <property type="entry name" value="COMT-like"/>
</dbReference>
<dbReference type="Gene3D" id="1.10.10.10">
    <property type="entry name" value="Winged helix-like DNA-binding domain superfamily/Winged helix DNA-binding domain"/>
    <property type="match status" value="1"/>
</dbReference>
<evidence type="ECO:0000259" key="5">
    <source>
        <dbReference type="Pfam" id="PF00891"/>
    </source>
</evidence>
<proteinExistence type="predicted"/>
<accession>A0A9W8Y1C2</accession>
<dbReference type="EMBL" id="JAPEUY010000018">
    <property type="protein sequence ID" value="KAJ4363939.1"/>
    <property type="molecule type" value="Genomic_DNA"/>
</dbReference>
<keyword evidence="1" id="KW-0489">Methyltransferase</keyword>
<feature type="domain" description="O-methyltransferase C-terminal" evidence="5">
    <location>
        <begin position="174"/>
        <end position="382"/>
    </location>
</feature>
<dbReference type="SUPFAM" id="SSF53335">
    <property type="entry name" value="S-adenosyl-L-methionine-dependent methyltransferases"/>
    <property type="match status" value="1"/>
</dbReference>
<dbReference type="Gene3D" id="3.40.50.150">
    <property type="entry name" value="Vaccinia Virus protein VP39"/>
    <property type="match status" value="1"/>
</dbReference>
<dbReference type="PANTHER" id="PTHR43712:SF15">
    <property type="entry name" value="MONODICTYPHENONE CLUSTER TRANSCRIPTIONAL COACTIVATOR MDPA"/>
    <property type="match status" value="1"/>
</dbReference>
<name>A0A9W8Y1C2_9PLEO</name>
<dbReference type="PIRSF" id="PIRSF005739">
    <property type="entry name" value="O-mtase"/>
    <property type="match status" value="1"/>
</dbReference>
<dbReference type="InterPro" id="IPR001077">
    <property type="entry name" value="COMT_C"/>
</dbReference>
<feature type="active site" description="Proton acceptor" evidence="4">
    <location>
        <position position="307"/>
    </location>
</feature>
<sequence>MSSLEQLIANLAAGVDTLSKIGTQDQINAHDARNAAITAAMELLAELRGPEEQFLHLSFASIDSANIAVLLRFEIAQNIPVDSSISAEDLASTVGLPVDVLTRVTRYAITNGIFTEPSKGKFAHSPISAYIAKHEHVRDIASIATGELATMNLALAEALTQQRVTGGKSPVAAFNVAYPDFNNAFEFIGSDPSRGQRYHKYLAGRTQLPLWDVQHLVSSWNWAEEIGSGTMVDLGGSSGHTCMALAPICPEANFIIQDIDPRGLQQGREVVASADASIAQRIQFTEHDLFTPNPVKAEVYLFRHILHDWSDEDIIRLVSNLIPALSSGARVLISEGIMPTGVAHVTGALSEKQIRLEDMFMLAVHAARERSVDEFVTVFKAASDRFQLVGVTGGQGGAFQSLIEMEYV</sequence>
<dbReference type="PROSITE" id="PS51683">
    <property type="entry name" value="SAM_OMT_II"/>
    <property type="match status" value="1"/>
</dbReference>
<dbReference type="AlphaFoldDB" id="A0A9W8Y1C2"/>
<dbReference type="InterPro" id="IPR036390">
    <property type="entry name" value="WH_DNA-bd_sf"/>
</dbReference>
<gene>
    <name evidence="6" type="ORF">N0V83_009392</name>
</gene>